<evidence type="ECO:0000313" key="2">
    <source>
        <dbReference type="Proteomes" id="UP000489961"/>
    </source>
</evidence>
<name>A0A811G5H5_9GAMM</name>
<proteinExistence type="predicted"/>
<evidence type="ECO:0000313" key="1">
    <source>
        <dbReference type="EMBL" id="CAB1207505.1"/>
    </source>
</evidence>
<accession>A0A811G5H5</accession>
<gene>
    <name evidence="1" type="ORF">SFB21_0159</name>
</gene>
<dbReference type="Proteomes" id="UP000489961">
    <property type="component" value="Unassembled WGS sequence"/>
</dbReference>
<protein>
    <submittedName>
        <fullName evidence="1">Uncharacterized protein</fullName>
    </submittedName>
</protein>
<reference evidence="1 2" key="1">
    <citation type="submission" date="2020-02" db="EMBL/GenBank/DDBJ databases">
        <authorList>
            <person name="Chaudhuri R."/>
        </authorList>
    </citation>
    <scope>NUCLEOTIDE SEQUENCE [LARGE SCALE GENOMIC DNA]</scope>
    <source>
        <strain evidence="1">SFB21</strain>
    </source>
</reference>
<organism evidence="1 2">
    <name type="scientific">Acinetobacter bouvetii</name>
    <dbReference type="NCBI Taxonomy" id="202951"/>
    <lineage>
        <taxon>Bacteria</taxon>
        <taxon>Pseudomonadati</taxon>
        <taxon>Pseudomonadota</taxon>
        <taxon>Gammaproteobacteria</taxon>
        <taxon>Moraxellales</taxon>
        <taxon>Moraxellaceae</taxon>
        <taxon>Acinetobacter</taxon>
    </lineage>
</organism>
<comment type="caution">
    <text evidence="1">The sequence shown here is derived from an EMBL/GenBank/DDBJ whole genome shotgun (WGS) entry which is preliminary data.</text>
</comment>
<dbReference type="EMBL" id="CADDTS010000004">
    <property type="protein sequence ID" value="CAB1207505.1"/>
    <property type="molecule type" value="Genomic_DNA"/>
</dbReference>
<sequence>MNLKPNCFYALLWIAVLENLAKEGIIFFTQDIDNK</sequence>
<dbReference type="AlphaFoldDB" id="A0A811G5H5"/>